<dbReference type="EMBL" id="CAKOGL010000008">
    <property type="protein sequence ID" value="CAH2089698.1"/>
    <property type="molecule type" value="Genomic_DNA"/>
</dbReference>
<keyword evidence="3" id="KW-1185">Reference proteome</keyword>
<feature type="signal peptide" evidence="1">
    <location>
        <begin position="1"/>
        <end position="15"/>
    </location>
</feature>
<sequence length="106" mass="11363">MKLFLLCLLVAAVAAAPKSLGEVPGSPVIEIPKPEPIPSPNEDDLLQPEIADSIPAIPTGEVFNDGLVQVTLNASEDAGYLAYLQSWFSMILNYFNGEAQVTHQIV</sequence>
<evidence type="ECO:0000313" key="2">
    <source>
        <dbReference type="EMBL" id="CAH2089698.1"/>
    </source>
</evidence>
<dbReference type="Proteomes" id="UP001153954">
    <property type="component" value="Unassembled WGS sequence"/>
</dbReference>
<protein>
    <submittedName>
        <fullName evidence="2">Uncharacterized protein</fullName>
    </submittedName>
</protein>
<comment type="caution">
    <text evidence="2">The sequence shown here is derived from an EMBL/GenBank/DDBJ whole genome shotgun (WGS) entry which is preliminary data.</text>
</comment>
<accession>A0AAU9TRR1</accession>
<evidence type="ECO:0000256" key="1">
    <source>
        <dbReference type="SAM" id="SignalP"/>
    </source>
</evidence>
<name>A0AAU9TRR1_EUPED</name>
<feature type="chain" id="PRO_5043672954" evidence="1">
    <location>
        <begin position="16"/>
        <end position="106"/>
    </location>
</feature>
<reference evidence="2" key="1">
    <citation type="submission" date="2022-03" db="EMBL/GenBank/DDBJ databases">
        <authorList>
            <person name="Tunstrom K."/>
        </authorList>
    </citation>
    <scope>NUCLEOTIDE SEQUENCE</scope>
</reference>
<proteinExistence type="predicted"/>
<keyword evidence="1" id="KW-0732">Signal</keyword>
<organism evidence="2 3">
    <name type="scientific">Euphydryas editha</name>
    <name type="common">Edith's checkerspot</name>
    <dbReference type="NCBI Taxonomy" id="104508"/>
    <lineage>
        <taxon>Eukaryota</taxon>
        <taxon>Metazoa</taxon>
        <taxon>Ecdysozoa</taxon>
        <taxon>Arthropoda</taxon>
        <taxon>Hexapoda</taxon>
        <taxon>Insecta</taxon>
        <taxon>Pterygota</taxon>
        <taxon>Neoptera</taxon>
        <taxon>Endopterygota</taxon>
        <taxon>Lepidoptera</taxon>
        <taxon>Glossata</taxon>
        <taxon>Ditrysia</taxon>
        <taxon>Papilionoidea</taxon>
        <taxon>Nymphalidae</taxon>
        <taxon>Nymphalinae</taxon>
        <taxon>Euphydryas</taxon>
    </lineage>
</organism>
<dbReference type="AlphaFoldDB" id="A0AAU9TRR1"/>
<evidence type="ECO:0000313" key="3">
    <source>
        <dbReference type="Proteomes" id="UP001153954"/>
    </source>
</evidence>
<gene>
    <name evidence="2" type="ORF">EEDITHA_LOCUS5727</name>
</gene>